<dbReference type="InterPro" id="IPR052199">
    <property type="entry name" value="MIPS"/>
</dbReference>
<feature type="domain" description="Myo-inositol-1-phosphate synthase GAPDH-like" evidence="1">
    <location>
        <begin position="193"/>
        <end position="298"/>
    </location>
</feature>
<reference evidence="2" key="1">
    <citation type="journal article" date="2021" name="Angew. Chem. Int. Ed. Engl.">
        <title>Gausemycins A,B - cyclic lipoglycopeptides from Streptomyces sp.</title>
        <authorList>
            <person name="Tyurin A."/>
            <person name="Alferova V."/>
            <person name="Paramonov A."/>
            <person name="Shuvalov M."/>
            <person name="Kudryakova G."/>
            <person name="Rogozhin E."/>
            <person name="Zherebker A."/>
            <person name="Brylev V."/>
            <person name="Chistov A."/>
            <person name="Baranova A."/>
            <person name="Birykov M."/>
            <person name="Ivanov I."/>
            <person name="Prokhorenko I."/>
            <person name="Grammatikova N."/>
            <person name="Kravchenko T."/>
            <person name="Isakova E."/>
            <person name="Mirchink E."/>
            <person name="Gladkikh E."/>
            <person name="Svirshchevskaya E."/>
            <person name="Mardanov A."/>
            <person name="Beletsky A."/>
            <person name="Kocharovskaya M."/>
            <person name="Kulyaeva V."/>
            <person name="Shashkov A."/>
            <person name="Nifantiev N."/>
            <person name="Apt A."/>
            <person name="Majorov K."/>
            <person name="Efimova S."/>
            <person name="Ravin N."/>
            <person name="Nikolaev E."/>
            <person name="Ostroumova O."/>
            <person name="Katrukha G."/>
            <person name="Lapchinskaya O."/>
            <person name="Dontsova O."/>
            <person name="Terekhov S."/>
            <person name="Osterman I."/>
            <person name="Shenkarev Z."/>
            <person name="Korshun V.A."/>
        </authorList>
    </citation>
    <scope>NUCLEOTIDE SEQUENCE</scope>
    <source>
        <strain evidence="2">INA-Ac-5812</strain>
    </source>
</reference>
<evidence type="ECO:0000259" key="1">
    <source>
        <dbReference type="Pfam" id="PF01658"/>
    </source>
</evidence>
<dbReference type="GO" id="GO:0006021">
    <property type="term" value="P:inositol biosynthetic process"/>
    <property type="evidence" value="ECO:0007669"/>
    <property type="project" value="TreeGrafter"/>
</dbReference>
<name>A0A8F2FAB1_STRKN</name>
<dbReference type="InterPro" id="IPR013021">
    <property type="entry name" value="Myo-inos-1-P_Synthase_GAPDH"/>
</dbReference>
<dbReference type="GO" id="GO:0004512">
    <property type="term" value="F:inositol-3-phosphate synthase activity"/>
    <property type="evidence" value="ECO:0007669"/>
    <property type="project" value="TreeGrafter"/>
</dbReference>
<sequence>MGEIRVALAGIGSCASSLVQTAGLTPAGTGPMNGIMYARIGGYRVNDIRFVAAFDVDRRKVGLDVVKAIASPPVAAVLHVDVEPTGVIVEPGPLFDGVGGNLEGVIEPHPTSREVTVDDVADRLTEVAADVLVCLLPTGSTRAVQAYARAAVKAGVAFVNATPEPVAHEPELAAAFVAGGVPLLGDDLRSHLGATTLHTALIELLQSRGLSVVNTYQLNVGGNTDFLNLSDPGRAAGKVRTKRSALSAAGIDASTVSAGPNGFVEFLGDEKTCFISIEAASVLDSNLVLDVRMRVEDSPNAAGVLVNAVRIAKAAAERGHAGSVDEVCAFLFKNPPQGAPESVGIRRFREYVDSVARD</sequence>
<gene>
    <name evidence="2" type="primary">orf56</name>
</gene>
<organism evidence="2">
    <name type="scientific">Streptomyces kanamyceticus</name>
    <dbReference type="NCBI Taxonomy" id="1967"/>
    <lineage>
        <taxon>Bacteria</taxon>
        <taxon>Bacillati</taxon>
        <taxon>Actinomycetota</taxon>
        <taxon>Actinomycetes</taxon>
        <taxon>Kitasatosporales</taxon>
        <taxon>Streptomycetaceae</taxon>
        <taxon>Streptomyces</taxon>
    </lineage>
</organism>
<dbReference type="Pfam" id="PF01658">
    <property type="entry name" value="Inos-1-P_synth"/>
    <property type="match status" value="1"/>
</dbReference>
<dbReference type="AlphaFoldDB" id="A0A8F2FAB1"/>
<dbReference type="Gene3D" id="3.40.50.720">
    <property type="entry name" value="NAD(P)-binding Rossmann-like Domain"/>
    <property type="match status" value="1"/>
</dbReference>
<dbReference type="SUPFAM" id="SSF55347">
    <property type="entry name" value="Glyceraldehyde-3-phosphate dehydrogenase-like, C-terminal domain"/>
    <property type="match status" value="1"/>
</dbReference>
<dbReference type="SUPFAM" id="SSF51735">
    <property type="entry name" value="NAD(P)-binding Rossmann-fold domains"/>
    <property type="match status" value="1"/>
</dbReference>
<dbReference type="PANTHER" id="PTHR43125">
    <property type="entry name" value="INOSITOL-3-PHOSPHATE SYNTHASE"/>
    <property type="match status" value="1"/>
</dbReference>
<accession>A0A8F2FAB1</accession>
<dbReference type="PANTHER" id="PTHR43125:SF1">
    <property type="entry name" value="INOSITOL-3-PHOSPHATE SYNTHASE"/>
    <property type="match status" value="1"/>
</dbReference>
<dbReference type="Gene3D" id="3.30.360.10">
    <property type="entry name" value="Dihydrodipicolinate Reductase, domain 2"/>
    <property type="match status" value="1"/>
</dbReference>
<dbReference type="InterPro" id="IPR036291">
    <property type="entry name" value="NAD(P)-bd_dom_sf"/>
</dbReference>
<protein>
    <submittedName>
        <fullName evidence="2">Myo-inositol-1-phosphate synthase</fullName>
    </submittedName>
</protein>
<evidence type="ECO:0000313" key="2">
    <source>
        <dbReference type="EMBL" id="QWT72312.1"/>
    </source>
</evidence>
<proteinExistence type="predicted"/>
<dbReference type="EMBL" id="MZ394730">
    <property type="protein sequence ID" value="QWT72312.1"/>
    <property type="molecule type" value="Genomic_DNA"/>
</dbReference>
<reference evidence="2" key="2">
    <citation type="submission" date="2021-06" db="EMBL/GenBank/DDBJ databases">
        <authorList>
            <person name="Alferova V.A."/>
            <person name="Mardanov A.V."/>
            <person name="Beletsky A.V."/>
            <person name="Ravin N.V."/>
            <person name="Osterman I.A."/>
            <person name="Terekhov S.S."/>
        </authorList>
    </citation>
    <scope>NUCLEOTIDE SEQUENCE</scope>
    <source>
        <strain evidence="2">INA-Ac-5812</strain>
    </source>
</reference>